<dbReference type="HAMAP" id="MF_00309">
    <property type="entry name" value="ATP_synth_A_arch"/>
    <property type="match status" value="1"/>
</dbReference>
<dbReference type="GO" id="GO:0016787">
    <property type="term" value="F:hydrolase activity"/>
    <property type="evidence" value="ECO:0007669"/>
    <property type="project" value="UniProtKB-KW"/>
</dbReference>
<dbReference type="GO" id="GO:0046933">
    <property type="term" value="F:proton-transporting ATP synthase activity, rotational mechanism"/>
    <property type="evidence" value="ECO:0007669"/>
    <property type="project" value="UniProtKB-UniRule"/>
</dbReference>
<dbReference type="Pfam" id="PF02874">
    <property type="entry name" value="ATP-synt_ab_N"/>
    <property type="match status" value="1"/>
</dbReference>
<dbReference type="InterPro" id="IPR031686">
    <property type="entry name" value="ATP-synth_a_Xtn"/>
</dbReference>
<dbReference type="CDD" id="cd01134">
    <property type="entry name" value="V_A-ATPase_A"/>
    <property type="match status" value="1"/>
</dbReference>
<dbReference type="Gene3D" id="1.10.1140.10">
    <property type="entry name" value="Bovine Mitochondrial F1-atpase, Atp Synthase Beta Chain, Chain D, domain 3"/>
    <property type="match status" value="1"/>
</dbReference>
<keyword evidence="8" id="KW-0066">ATP synthesis</keyword>
<keyword evidence="8" id="KW-0375">Hydrogen ion transport</keyword>
<dbReference type="InterPro" id="IPR024034">
    <property type="entry name" value="ATPase_F1/V1_b/a_C"/>
</dbReference>
<dbReference type="PROSITE" id="PS00152">
    <property type="entry name" value="ATPASE_ALPHA_BETA"/>
    <property type="match status" value="1"/>
</dbReference>
<dbReference type="NCBIfam" id="NF003220">
    <property type="entry name" value="PRK04192.1"/>
    <property type="match status" value="1"/>
</dbReference>
<dbReference type="SUPFAM" id="SSF52540">
    <property type="entry name" value="P-loop containing nucleoside triphosphate hydrolases"/>
    <property type="match status" value="1"/>
</dbReference>
<name>A0A3P3XTZ8_9SPIR</name>
<dbReference type="InterPro" id="IPR023366">
    <property type="entry name" value="ATP_synth_asu-like_sf"/>
</dbReference>
<protein>
    <recommendedName>
        <fullName evidence="8">V-type ATP synthase alpha chain</fullName>
        <ecNumber evidence="8">7.1.2.2</ecNumber>
    </recommendedName>
    <alternativeName>
        <fullName evidence="8">V-ATPase subunit A</fullName>
    </alternativeName>
</protein>
<proteinExistence type="inferred from homology"/>
<gene>
    <name evidence="8 13" type="primary">atpA</name>
    <name evidence="13" type="ORF">SPIRO4BDMA_70192</name>
</gene>
<keyword evidence="5 8" id="KW-1278">Translocase</keyword>
<dbReference type="InterPro" id="IPR020003">
    <property type="entry name" value="ATPase_a/bsu_AS"/>
</dbReference>
<evidence type="ECO:0000256" key="8">
    <source>
        <dbReference type="HAMAP-Rule" id="MF_00309"/>
    </source>
</evidence>
<keyword evidence="3 8" id="KW-0547">Nucleotide-binding</keyword>
<evidence type="ECO:0000256" key="5">
    <source>
        <dbReference type="ARBA" id="ARBA00022967"/>
    </source>
</evidence>
<reference evidence="13" key="1">
    <citation type="submission" date="2017-02" db="EMBL/GenBank/DDBJ databases">
        <authorList>
            <person name="Regsiter A."/>
            <person name="William W."/>
        </authorList>
    </citation>
    <scope>NUCLEOTIDE SEQUENCE</scope>
    <source>
        <strain evidence="13">BdmA 4</strain>
    </source>
</reference>
<evidence type="ECO:0000256" key="6">
    <source>
        <dbReference type="ARBA" id="ARBA00023065"/>
    </source>
</evidence>
<dbReference type="GO" id="GO:0042777">
    <property type="term" value="P:proton motive force-driven plasma membrane ATP synthesis"/>
    <property type="evidence" value="ECO:0007669"/>
    <property type="project" value="UniProtKB-UniRule"/>
</dbReference>
<dbReference type="InterPro" id="IPR055190">
    <property type="entry name" value="ATP-synt_VA_C"/>
</dbReference>
<evidence type="ECO:0000256" key="7">
    <source>
        <dbReference type="ARBA" id="ARBA00054855"/>
    </source>
</evidence>
<accession>A0A3P3XTZ8</accession>
<evidence type="ECO:0000256" key="4">
    <source>
        <dbReference type="ARBA" id="ARBA00022840"/>
    </source>
</evidence>
<feature type="binding site" evidence="8">
    <location>
        <begin position="237"/>
        <end position="244"/>
    </location>
    <ligand>
        <name>ATP</name>
        <dbReference type="ChEBI" id="CHEBI:30616"/>
    </ligand>
</feature>
<evidence type="ECO:0000259" key="11">
    <source>
        <dbReference type="Pfam" id="PF16886"/>
    </source>
</evidence>
<dbReference type="Pfam" id="PF00006">
    <property type="entry name" value="ATP-synt_ab"/>
    <property type="match status" value="1"/>
</dbReference>
<comment type="similarity">
    <text evidence="1 8">Belongs to the ATPase alpha/beta chains family.</text>
</comment>
<organism evidence="13">
    <name type="scientific">uncultured spirochete</name>
    <dbReference type="NCBI Taxonomy" id="156406"/>
    <lineage>
        <taxon>Bacteria</taxon>
        <taxon>Pseudomonadati</taxon>
        <taxon>Spirochaetota</taxon>
        <taxon>Spirochaetia</taxon>
        <taxon>Spirochaetales</taxon>
        <taxon>environmental samples</taxon>
    </lineage>
</organism>
<dbReference type="EMBL" id="FWDO01000007">
    <property type="protein sequence ID" value="SLM19770.1"/>
    <property type="molecule type" value="Genomic_DNA"/>
</dbReference>
<feature type="domain" description="ATPsynthase alpha/beta subunit barrel-sandwich" evidence="11">
    <location>
        <begin position="111"/>
        <end position="198"/>
    </location>
</feature>
<dbReference type="InterPro" id="IPR027417">
    <property type="entry name" value="P-loop_NTPase"/>
</dbReference>
<dbReference type="Pfam" id="PF16886">
    <property type="entry name" value="ATP-synt_ab_Xtn"/>
    <property type="match status" value="1"/>
</dbReference>
<keyword evidence="4 8" id="KW-0067">ATP-binding</keyword>
<comment type="function">
    <text evidence="7 8">Produces ATP from ADP in the presence of a proton gradient across the membrane. The V-type alpha chain is a catalytic subunit.</text>
</comment>
<feature type="domain" description="ATP synthase A/B type C-terminal" evidence="12">
    <location>
        <begin position="452"/>
        <end position="525"/>
    </location>
</feature>
<keyword evidence="13" id="KW-0378">Hydrolase</keyword>
<dbReference type="Gene3D" id="2.40.50.100">
    <property type="match status" value="1"/>
</dbReference>
<dbReference type="GO" id="GO:0046961">
    <property type="term" value="F:proton-transporting ATPase activity, rotational mechanism"/>
    <property type="evidence" value="ECO:0007669"/>
    <property type="project" value="InterPro"/>
</dbReference>
<dbReference type="AlphaFoldDB" id="A0A3P3XTZ8"/>
<evidence type="ECO:0000259" key="10">
    <source>
        <dbReference type="Pfam" id="PF02874"/>
    </source>
</evidence>
<dbReference type="Pfam" id="PF22919">
    <property type="entry name" value="ATP-synt_VA_C"/>
    <property type="match status" value="1"/>
</dbReference>
<dbReference type="CDD" id="cd01426">
    <property type="entry name" value="ATP-synt_F1_V1_A1_AB_FliI_N"/>
    <property type="match status" value="1"/>
</dbReference>
<feature type="domain" description="ATPase F1/V1/A1 complex alpha/beta subunit nucleotide-binding" evidence="9">
    <location>
        <begin position="219"/>
        <end position="438"/>
    </location>
</feature>
<dbReference type="Gene3D" id="2.40.30.20">
    <property type="match status" value="1"/>
</dbReference>
<keyword evidence="6 8" id="KW-0406">Ion transport</keyword>
<evidence type="ECO:0000256" key="1">
    <source>
        <dbReference type="ARBA" id="ARBA00008936"/>
    </source>
</evidence>
<dbReference type="GO" id="GO:0005524">
    <property type="term" value="F:ATP binding"/>
    <property type="evidence" value="ECO:0007669"/>
    <property type="project" value="UniProtKB-UniRule"/>
</dbReference>
<evidence type="ECO:0000256" key="2">
    <source>
        <dbReference type="ARBA" id="ARBA00022448"/>
    </source>
</evidence>
<dbReference type="EC" id="7.1.2.2" evidence="8"/>
<evidence type="ECO:0000313" key="13">
    <source>
        <dbReference type="EMBL" id="SLM19770.1"/>
    </source>
</evidence>
<comment type="catalytic activity">
    <reaction evidence="8">
        <text>ATP + H2O + 4 H(+)(in) = ADP + phosphate + 5 H(+)(out)</text>
        <dbReference type="Rhea" id="RHEA:57720"/>
        <dbReference type="ChEBI" id="CHEBI:15377"/>
        <dbReference type="ChEBI" id="CHEBI:15378"/>
        <dbReference type="ChEBI" id="CHEBI:30616"/>
        <dbReference type="ChEBI" id="CHEBI:43474"/>
        <dbReference type="ChEBI" id="CHEBI:456216"/>
        <dbReference type="EC" id="7.1.2.2"/>
    </reaction>
</comment>
<evidence type="ECO:0000259" key="12">
    <source>
        <dbReference type="Pfam" id="PF22919"/>
    </source>
</evidence>
<evidence type="ECO:0000259" key="9">
    <source>
        <dbReference type="Pfam" id="PF00006"/>
    </source>
</evidence>
<evidence type="ECO:0000256" key="3">
    <source>
        <dbReference type="ARBA" id="ARBA00022741"/>
    </source>
</evidence>
<dbReference type="Gene3D" id="3.40.50.300">
    <property type="entry name" value="P-loop containing nucleotide triphosphate hydrolases"/>
    <property type="match status" value="1"/>
</dbReference>
<dbReference type="InterPro" id="IPR000194">
    <property type="entry name" value="ATPase_F1/V1/A1_a/bsu_nucl-bd"/>
</dbReference>
<feature type="domain" description="ATPase F1/V1/A1 complex alpha/beta subunit N-terminal" evidence="10">
    <location>
        <begin position="6"/>
        <end position="70"/>
    </location>
</feature>
<dbReference type="PANTHER" id="PTHR43607:SF1">
    <property type="entry name" value="H(+)-TRANSPORTING TWO-SECTOR ATPASE"/>
    <property type="match status" value="1"/>
</dbReference>
<dbReference type="InterPro" id="IPR004100">
    <property type="entry name" value="ATPase_F1/V1/A1_a/bsu_N"/>
</dbReference>
<sequence length="587" mass="65687">MTEGFVTAVNGNMVSVNTDGIVTMNEVAYIETGDRSLKSEVIRIRGDSVQVQVYEITKGIRVGNKVRFTNDLLSVELGPGLLGQIYDGLQNPLPKIAERVGYFLEPGLYLKALPRDVKWHFTPLVKEGDLLQRGMAVGWVPELHFKHIIMLPFDFYGEWSITKILPEGDYTIDDVIAEVADVKGNKKQVRMWFSWPVKRAVDCYSERLRPTDPLVTKTRIIDTFFPVAKGGTYCIPGPFGAGKTVLQQVTSRHAEVDIVLIAACGERAGEVVETLKEFPQIIDPKTGRSLMERTVIICNTSSMPVAAREASVYTAVTIAEYYRQMGLDVLLLADSTSRWAQAMREMSGRLEEIPGEEAFPAYLESVIAAFYERAGIVKLYDGKTGSVTIGGTISPAGGNFEEPVTQATLKVVGAFHGLSRERSDARKYPSIHPLDSWSKYEGIMPKHAVQYAHSFLERGAEVGAMMKVVGEEGTSLEDYVVYLKSEFLDAVYLQQNSFDPVDASVSPSRQKYVFKLVLRILASRIVFQEKEDARNFFYELRQTMLDLNGTPEDSDMFDSLYKKIEQALAERKPEFETRGLKAIRTLE</sequence>
<keyword evidence="2 8" id="KW-0813">Transport</keyword>
<dbReference type="PANTHER" id="PTHR43607">
    <property type="entry name" value="V-TYPE PROTON ATPASE CATALYTIC SUBUNIT A"/>
    <property type="match status" value="1"/>
</dbReference>
<dbReference type="InterPro" id="IPR022878">
    <property type="entry name" value="V-ATPase_asu"/>
</dbReference>